<keyword evidence="2" id="KW-0472">Membrane</keyword>
<keyword evidence="5" id="KW-1185">Reference proteome</keyword>
<feature type="transmembrane region" description="Helical" evidence="2">
    <location>
        <begin position="50"/>
        <end position="73"/>
    </location>
</feature>
<dbReference type="Gene3D" id="3.30.2010.10">
    <property type="entry name" value="Metalloproteases ('zincins'), catalytic domain"/>
    <property type="match status" value="1"/>
</dbReference>
<keyword evidence="2" id="KW-0812">Transmembrane</keyword>
<sequence length="560" mass="64210">METLDFILPETFRIALGWTLMHSLWQILIITLAYYGLTKIWHAKSAAFKYNAGLIALGAMLVASGATMGYYYLQVAQTEHMVMILSENGWQYASPTGNTDIILSLKSLIASNLPYIVNIWLLGAAMFPIRLLGNLAALQNLKKEIQYTLSDKWIDFAKRQTSQMGIQQSVRFGISKKGSSPITFGFLKPIVVIPASLLLQLQPAQLEAIITHELAHIKRNDYFFNVYQSILEVIFFYHPCFWWVNAEIREHREKAADQLAISSGVAPEDLAYALAEVLNHSVENNPEVALAAGKNKNTTLERIKLILGYSDTKPKFPSIISYTMITTLILSATLALASSTNSQNDLLTKVSDNITLDLPKYEKVLDTIPEKKKVMEFEVIEEVNGDKEKGEDEKVIKRMVIINGDTQITKSPKIVMRKHMLDSLPHKLDTSVFKKKDWERIEKLLEENAHKMEIAGEDLQKRIMIWTQENGPRLEELQNKLKDKEVVIVERNKQITAELEPKLKELEAKMEEWQKEFAPKMEEFQQKMEEWQKKNDHHFKELEKLLKDAFKEEKPVNKES</sequence>
<dbReference type="PANTHER" id="PTHR34978:SF3">
    <property type="entry name" value="SLR0241 PROTEIN"/>
    <property type="match status" value="1"/>
</dbReference>
<dbReference type="InterPro" id="IPR052173">
    <property type="entry name" value="Beta-lactam_resp_regulator"/>
</dbReference>
<dbReference type="InterPro" id="IPR008756">
    <property type="entry name" value="Peptidase_M56"/>
</dbReference>
<protein>
    <submittedName>
        <fullName evidence="4">M48 family metalloprotease</fullName>
        <ecNumber evidence="4">3.4.24.-</ecNumber>
    </submittedName>
</protein>
<gene>
    <name evidence="4" type="ORF">KI659_00920</name>
</gene>
<dbReference type="EC" id="3.4.24.-" evidence="4"/>
<keyword evidence="4" id="KW-0378">Hydrolase</keyword>
<evidence type="ECO:0000313" key="5">
    <source>
        <dbReference type="Proteomes" id="UP001319104"/>
    </source>
</evidence>
<dbReference type="EMBL" id="JAHCMY010000001">
    <property type="protein sequence ID" value="MBS9522563.1"/>
    <property type="molecule type" value="Genomic_DNA"/>
</dbReference>
<keyword evidence="4" id="KW-0482">Metalloprotease</keyword>
<organism evidence="4 5">
    <name type="scientific">Litoribacter ruber</name>
    <dbReference type="NCBI Taxonomy" id="702568"/>
    <lineage>
        <taxon>Bacteria</taxon>
        <taxon>Pseudomonadati</taxon>
        <taxon>Bacteroidota</taxon>
        <taxon>Cytophagia</taxon>
        <taxon>Cytophagales</taxon>
        <taxon>Cyclobacteriaceae</taxon>
        <taxon>Litoribacter</taxon>
    </lineage>
</organism>
<feature type="coiled-coil region" evidence="1">
    <location>
        <begin position="474"/>
        <end position="548"/>
    </location>
</feature>
<evidence type="ECO:0000313" key="4">
    <source>
        <dbReference type="EMBL" id="MBS9522563.1"/>
    </source>
</evidence>
<feature type="transmembrane region" description="Helical" evidence="2">
    <location>
        <begin position="319"/>
        <end position="337"/>
    </location>
</feature>
<feature type="transmembrane region" description="Helical" evidence="2">
    <location>
        <begin position="113"/>
        <end position="133"/>
    </location>
</feature>
<dbReference type="Pfam" id="PF05569">
    <property type="entry name" value="Peptidase_M56"/>
    <property type="match status" value="1"/>
</dbReference>
<dbReference type="RefSeq" id="WP_213943461.1">
    <property type="nucleotide sequence ID" value="NZ_JAHCMY010000001.1"/>
</dbReference>
<feature type="transmembrane region" description="Helical" evidence="2">
    <location>
        <begin position="20"/>
        <end position="38"/>
    </location>
</feature>
<proteinExistence type="predicted"/>
<accession>A0AAP2G3J6</accession>
<dbReference type="CDD" id="cd07341">
    <property type="entry name" value="M56_BlaR1_MecR1_like"/>
    <property type="match status" value="1"/>
</dbReference>
<dbReference type="AlphaFoldDB" id="A0AAP2G3J6"/>
<keyword evidence="1" id="KW-0175">Coiled coil</keyword>
<evidence type="ECO:0000259" key="3">
    <source>
        <dbReference type="Pfam" id="PF05569"/>
    </source>
</evidence>
<evidence type="ECO:0000256" key="1">
    <source>
        <dbReference type="SAM" id="Coils"/>
    </source>
</evidence>
<name>A0AAP2G3J6_9BACT</name>
<reference evidence="4 5" key="1">
    <citation type="submission" date="2021-05" db="EMBL/GenBank/DDBJ databases">
        <authorList>
            <person name="Zhang Z.D."/>
            <person name="Osman G."/>
        </authorList>
    </citation>
    <scope>NUCLEOTIDE SEQUENCE [LARGE SCALE GENOMIC DNA]</scope>
    <source>
        <strain evidence="4 5">KCTC 32217</strain>
    </source>
</reference>
<comment type="caution">
    <text evidence="4">The sequence shown here is derived from an EMBL/GenBank/DDBJ whole genome shotgun (WGS) entry which is preliminary data.</text>
</comment>
<dbReference type="Proteomes" id="UP001319104">
    <property type="component" value="Unassembled WGS sequence"/>
</dbReference>
<feature type="domain" description="Peptidase M56" evidence="3">
    <location>
        <begin position="112"/>
        <end position="306"/>
    </location>
</feature>
<evidence type="ECO:0000256" key="2">
    <source>
        <dbReference type="SAM" id="Phobius"/>
    </source>
</evidence>
<dbReference type="PANTHER" id="PTHR34978">
    <property type="entry name" value="POSSIBLE SENSOR-TRANSDUCER PROTEIN BLAR"/>
    <property type="match status" value="1"/>
</dbReference>
<keyword evidence="4" id="KW-0645">Protease</keyword>
<dbReference type="GO" id="GO:0008237">
    <property type="term" value="F:metallopeptidase activity"/>
    <property type="evidence" value="ECO:0007669"/>
    <property type="project" value="UniProtKB-KW"/>
</dbReference>
<keyword evidence="2" id="KW-1133">Transmembrane helix</keyword>